<dbReference type="GO" id="GO:0033588">
    <property type="term" value="C:elongator holoenzyme complex"/>
    <property type="evidence" value="ECO:0007669"/>
    <property type="project" value="InterPro"/>
</dbReference>
<proteinExistence type="inferred from homology"/>
<evidence type="ECO:0000313" key="15">
    <source>
        <dbReference type="Proteomes" id="UP001217754"/>
    </source>
</evidence>
<dbReference type="InterPro" id="IPR015943">
    <property type="entry name" value="WD40/YVTN_repeat-like_dom_sf"/>
</dbReference>
<evidence type="ECO:0000256" key="3">
    <source>
        <dbReference type="ARBA" id="ARBA00005043"/>
    </source>
</evidence>
<dbReference type="RefSeq" id="XP_060123393.1">
    <property type="nucleotide sequence ID" value="XM_060267410.1"/>
</dbReference>
<accession>A0AAF0F660</accession>
<protein>
    <recommendedName>
        <fullName evidence="5">Elongator complex protein 2</fullName>
    </recommendedName>
</protein>
<feature type="repeat" description="WD" evidence="11">
    <location>
        <begin position="428"/>
        <end position="458"/>
    </location>
</feature>
<evidence type="ECO:0000256" key="9">
    <source>
        <dbReference type="ARBA" id="ARBA00022737"/>
    </source>
</evidence>
<dbReference type="InterPro" id="IPR004821">
    <property type="entry name" value="Cyt_trans-like"/>
</dbReference>
<dbReference type="Gene3D" id="3.40.50.620">
    <property type="entry name" value="HUPs"/>
    <property type="match status" value="1"/>
</dbReference>
<evidence type="ECO:0000256" key="7">
    <source>
        <dbReference type="ARBA" id="ARBA00022574"/>
    </source>
</evidence>
<feature type="region of interest" description="Disordered" evidence="12">
    <location>
        <begin position="886"/>
        <end position="906"/>
    </location>
</feature>
<dbReference type="PROSITE" id="PS50082">
    <property type="entry name" value="WD_REPEATS_2"/>
    <property type="match status" value="4"/>
</dbReference>
<keyword evidence="10" id="KW-0539">Nucleus</keyword>
<evidence type="ECO:0000256" key="12">
    <source>
        <dbReference type="SAM" id="MobiDB-lite"/>
    </source>
</evidence>
<dbReference type="Gene3D" id="2.130.10.10">
    <property type="entry name" value="YVTN repeat-like/Quinoprotein amine dehydrogenase"/>
    <property type="match status" value="4"/>
</dbReference>
<dbReference type="GO" id="GO:0003824">
    <property type="term" value="F:catalytic activity"/>
    <property type="evidence" value="ECO:0007669"/>
    <property type="project" value="InterPro"/>
</dbReference>
<dbReference type="Proteomes" id="UP001217754">
    <property type="component" value="Chromosome 6"/>
</dbReference>
<dbReference type="EMBL" id="CP119963">
    <property type="protein sequence ID" value="WFD40496.1"/>
    <property type="molecule type" value="Genomic_DNA"/>
</dbReference>
<dbReference type="GO" id="GO:0005737">
    <property type="term" value="C:cytoplasm"/>
    <property type="evidence" value="ECO:0007669"/>
    <property type="project" value="UniProtKB-SubCell"/>
</dbReference>
<feature type="repeat" description="WD" evidence="11">
    <location>
        <begin position="968"/>
        <end position="995"/>
    </location>
</feature>
<dbReference type="PANTHER" id="PTHR44111">
    <property type="entry name" value="ELONGATOR COMPLEX PROTEIN 2"/>
    <property type="match status" value="1"/>
</dbReference>
<dbReference type="CDD" id="cd02164">
    <property type="entry name" value="PPAT_CoAS"/>
    <property type="match status" value="1"/>
</dbReference>
<keyword evidence="9" id="KW-0677">Repeat</keyword>
<dbReference type="InterPro" id="IPR037289">
    <property type="entry name" value="Elp2"/>
</dbReference>
<dbReference type="InterPro" id="IPR014729">
    <property type="entry name" value="Rossmann-like_a/b/a_fold"/>
</dbReference>
<gene>
    <name evidence="14" type="primary">ELP2</name>
    <name evidence="14" type="ORF">MJAP1_003482</name>
</gene>
<dbReference type="PROSITE" id="PS50294">
    <property type="entry name" value="WD_REPEATS_REGION"/>
    <property type="match status" value="2"/>
</dbReference>
<dbReference type="InterPro" id="IPR001680">
    <property type="entry name" value="WD40_rpt"/>
</dbReference>
<reference evidence="14" key="1">
    <citation type="submission" date="2023-03" db="EMBL/GenBank/DDBJ databases">
        <title>Mating type loci evolution in Malassezia.</title>
        <authorList>
            <person name="Coelho M.A."/>
        </authorList>
    </citation>
    <scope>NUCLEOTIDE SEQUENCE</scope>
    <source>
        <strain evidence="14">CBS 9431</strain>
    </source>
</reference>
<dbReference type="PANTHER" id="PTHR44111:SF1">
    <property type="entry name" value="ELONGATOR COMPLEX PROTEIN 2"/>
    <property type="match status" value="1"/>
</dbReference>
<evidence type="ECO:0000256" key="4">
    <source>
        <dbReference type="ARBA" id="ARBA00005881"/>
    </source>
</evidence>
<comment type="pathway">
    <text evidence="3">tRNA modification; 5-methoxycarbonylmethyl-2-thiouridine-tRNA biosynthesis.</text>
</comment>
<evidence type="ECO:0000256" key="10">
    <source>
        <dbReference type="ARBA" id="ARBA00023242"/>
    </source>
</evidence>
<dbReference type="SUPFAM" id="SSF52374">
    <property type="entry name" value="Nucleotidylyl transferase"/>
    <property type="match status" value="1"/>
</dbReference>
<keyword evidence="15" id="KW-1185">Reference proteome</keyword>
<evidence type="ECO:0000256" key="2">
    <source>
        <dbReference type="ARBA" id="ARBA00004496"/>
    </source>
</evidence>
<evidence type="ECO:0000313" key="14">
    <source>
        <dbReference type="EMBL" id="WFD40496.1"/>
    </source>
</evidence>
<keyword evidence="7 11" id="KW-0853">WD repeat</keyword>
<dbReference type="Pfam" id="PF01467">
    <property type="entry name" value="CTP_transf_like"/>
    <property type="match status" value="1"/>
</dbReference>
<dbReference type="GO" id="GO:0005634">
    <property type="term" value="C:nucleus"/>
    <property type="evidence" value="ECO:0007669"/>
    <property type="project" value="UniProtKB-SubCell"/>
</dbReference>
<dbReference type="AlphaFoldDB" id="A0AAF0F660"/>
<dbReference type="InterPro" id="IPR036322">
    <property type="entry name" value="WD40_repeat_dom_sf"/>
</dbReference>
<comment type="similarity">
    <text evidence="4">Belongs to the WD repeat ELP2 family.</text>
</comment>
<sequence length="1152" mass="123969">MAVAYEYLSCAVNRTSHVAEWVRLRSEDAEEDTYVFGVHKGFVSAAVPGTRPASRWATSCRDAVYVLKAAPAPDANPALVLGSYSGDLEVWRAVAESGAFSWRCDVAVQNAHGASITALGVVRDAMSVARSASVFATGSTDNTLKVWELTRGDTLQADVVQEISLGGRYALDIALAHLPNGNEPLTTLMAVALTDKKVHLYVREAGGEFTLRLQLEGHEDWVRALDFCVAPSVRGGAYDVHLASAAQDNNVRVWRIQAESVAGVERAPADAFERMAAELLPDDDQGINTKKNWLSFAHASQRWAVSLDAMLVGHDAWVTGVRWFPSLSADAQRAVLLSSSVDNSMILWSPQEPGATEWPLLSDEAASHALWLPVHRLGDVGSLSGGFLGATWQPTTSRPSVLTYDRQGAAHLWALADGQQRFLPGATLSGHAGPARGLAWEPYGDYFLSTGADRTTRLHGTYCPPGGDEDAVAERSWHEMARPQTHGYDLVQVAWLDRVSFVSAADEKVLRVFGASRGFVENALSLRMVQTHARETYVLALDIADARQWRDTAPLDVPLDAAMAERPAALAVLVFSDLLRGTELGGTPLCALQDLEHFLQQVYTKAWGIAVRQNRLLADITVYLVPGASASHEGQQGAKRWAAAYGQQVDGLFAVDGAYAVDRRVLSAIAPLEPRSIACGPQGEAHEAASSAFPRAPVVALGGTFDHLHIGHKLLLSIAALCTTQRLIIGVTSTELLTKKKHRAHVEPIAPRLEAVRRFVRAFRTALGEITLDVVPISDVCGPAGTDAELGLLVVTEETAKGADIIAEKRKENGVPATDVHIASLVDAADGSDKVGSTAIRGWLEEQGIAPGDEFVLDVDLARAKQQGPTAAGVPPLGLSNRAVAQEAADAPPDYAPFTAPPNPEQLQTQTLWPELEKLYGHGYELLSVAADVATRLIASTCKATSPAHAVVRLFDGAQRYKPLPDVLEGHALSVTRVRFSPDGQFLLTASRDRSWWLFRRDGPAFVPFAGERAHARIVWDCAWSPDEALFATASRDKTVKVWRLLPGDAPYALLATLKLDEAAVAVAVGPDAKLAVGLESGAVLLYVADAARTAWSLHTALSHHHTGSVHDLAFRPRGAWTDAYNDVPYSLLSAGDDGCVRLIDWRPSGHT</sequence>
<dbReference type="GO" id="GO:0002098">
    <property type="term" value="P:tRNA wobble uridine modification"/>
    <property type="evidence" value="ECO:0007669"/>
    <property type="project" value="InterPro"/>
</dbReference>
<evidence type="ECO:0000256" key="6">
    <source>
        <dbReference type="ARBA" id="ARBA00022490"/>
    </source>
</evidence>
<organism evidence="14 15">
    <name type="scientific">Malassezia japonica</name>
    <dbReference type="NCBI Taxonomy" id="223818"/>
    <lineage>
        <taxon>Eukaryota</taxon>
        <taxon>Fungi</taxon>
        <taxon>Dikarya</taxon>
        <taxon>Basidiomycota</taxon>
        <taxon>Ustilaginomycotina</taxon>
        <taxon>Malasseziomycetes</taxon>
        <taxon>Malasseziales</taxon>
        <taxon>Malasseziaceae</taxon>
        <taxon>Malassezia</taxon>
    </lineage>
</organism>
<keyword evidence="8" id="KW-0819">tRNA processing</keyword>
<feature type="domain" description="Cytidyltransferase-like" evidence="13">
    <location>
        <begin position="701"/>
        <end position="761"/>
    </location>
</feature>
<evidence type="ECO:0000256" key="1">
    <source>
        <dbReference type="ARBA" id="ARBA00004123"/>
    </source>
</evidence>
<evidence type="ECO:0000259" key="13">
    <source>
        <dbReference type="Pfam" id="PF01467"/>
    </source>
</evidence>
<dbReference type="SUPFAM" id="SSF50978">
    <property type="entry name" value="WD40 repeat-like"/>
    <property type="match status" value="2"/>
</dbReference>
<dbReference type="SMART" id="SM00320">
    <property type="entry name" value="WD40"/>
    <property type="match status" value="8"/>
</dbReference>
<feature type="repeat" description="WD" evidence="11">
    <location>
        <begin position="125"/>
        <end position="157"/>
    </location>
</feature>
<dbReference type="GeneID" id="85227133"/>
<evidence type="ECO:0000256" key="11">
    <source>
        <dbReference type="PROSITE-ProRule" id="PRU00221"/>
    </source>
</evidence>
<feature type="repeat" description="WD" evidence="11">
    <location>
        <begin position="1012"/>
        <end position="1045"/>
    </location>
</feature>
<keyword evidence="6" id="KW-0963">Cytoplasm</keyword>
<dbReference type="Pfam" id="PF00400">
    <property type="entry name" value="WD40"/>
    <property type="match status" value="7"/>
</dbReference>
<evidence type="ECO:0000256" key="5">
    <source>
        <dbReference type="ARBA" id="ARBA00020267"/>
    </source>
</evidence>
<evidence type="ECO:0000256" key="8">
    <source>
        <dbReference type="ARBA" id="ARBA00022694"/>
    </source>
</evidence>
<name>A0AAF0F660_9BASI</name>
<comment type="subcellular location">
    <subcellularLocation>
        <location evidence="2">Cytoplasm</location>
    </subcellularLocation>
    <subcellularLocation>
        <location evidence="1">Nucleus</location>
    </subcellularLocation>
</comment>